<dbReference type="Gene3D" id="3.40.50.150">
    <property type="entry name" value="Vaccinia Virus protein VP39"/>
    <property type="match status" value="1"/>
</dbReference>
<accession>B1YAW6</accession>
<dbReference type="STRING" id="444157.Tneu_1748"/>
<dbReference type="GO" id="GO:0032259">
    <property type="term" value="P:methylation"/>
    <property type="evidence" value="ECO:0007669"/>
    <property type="project" value="UniProtKB-KW"/>
</dbReference>
<dbReference type="KEGG" id="tne:Tneu_1748"/>
<dbReference type="RefSeq" id="WP_012351085.1">
    <property type="nucleotide sequence ID" value="NC_010525.1"/>
</dbReference>
<evidence type="ECO:0000313" key="3">
    <source>
        <dbReference type="Proteomes" id="UP000001694"/>
    </source>
</evidence>
<dbReference type="SUPFAM" id="SSF53335">
    <property type="entry name" value="S-adenosyl-L-methionine-dependent methyltransferases"/>
    <property type="match status" value="1"/>
</dbReference>
<organism evidence="2 3">
    <name type="scientific">Pyrobaculum neutrophilum (strain DSM 2338 / JCM 9278 / NBRC 100436 / V24Sta)</name>
    <name type="common">Thermoproteus neutrophilus</name>
    <dbReference type="NCBI Taxonomy" id="444157"/>
    <lineage>
        <taxon>Archaea</taxon>
        <taxon>Thermoproteota</taxon>
        <taxon>Thermoprotei</taxon>
        <taxon>Thermoproteales</taxon>
        <taxon>Thermoproteaceae</taxon>
        <taxon>Pyrobaculum</taxon>
    </lineage>
</organism>
<dbReference type="eggNOG" id="arCOG01791">
    <property type="taxonomic scope" value="Archaea"/>
</dbReference>
<dbReference type="Pfam" id="PF13649">
    <property type="entry name" value="Methyltransf_25"/>
    <property type="match status" value="1"/>
</dbReference>
<dbReference type="InterPro" id="IPR041698">
    <property type="entry name" value="Methyltransf_25"/>
</dbReference>
<dbReference type="EMBL" id="CP001014">
    <property type="protein sequence ID" value="ACB40666.1"/>
    <property type="molecule type" value="Genomic_DNA"/>
</dbReference>
<dbReference type="GeneID" id="6165319"/>
<gene>
    <name evidence="2" type="ordered locus">Tneu_1748</name>
</gene>
<feature type="domain" description="Methyltransferase" evidence="1">
    <location>
        <begin position="44"/>
        <end position="130"/>
    </location>
</feature>
<keyword evidence="3" id="KW-1185">Reference proteome</keyword>
<reference evidence="2" key="1">
    <citation type="submission" date="2008-03" db="EMBL/GenBank/DDBJ databases">
        <title>Complete sequence of Thermoproteus neutrophilus V24Sta.</title>
        <authorList>
            <consortium name="US DOE Joint Genome Institute"/>
            <person name="Copeland A."/>
            <person name="Lucas S."/>
            <person name="Lapidus A."/>
            <person name="Glavina del Rio T."/>
            <person name="Dalin E."/>
            <person name="Tice H."/>
            <person name="Bruce D."/>
            <person name="Goodwin L."/>
            <person name="Pitluck S."/>
            <person name="Sims D."/>
            <person name="Brettin T."/>
            <person name="Detter J.C."/>
            <person name="Han C."/>
            <person name="Kuske C.R."/>
            <person name="Schmutz J."/>
            <person name="Larimer F."/>
            <person name="Land M."/>
            <person name="Hauser L."/>
            <person name="Kyrpides N."/>
            <person name="Mikhailova N."/>
            <person name="Biddle J.F."/>
            <person name="Zhang Z."/>
            <person name="Fitz-Gibbon S.T."/>
            <person name="Lowe T.M."/>
            <person name="Saltikov C."/>
            <person name="House C.H."/>
            <person name="Richardson P."/>
        </authorList>
    </citation>
    <scope>NUCLEOTIDE SEQUENCE [LARGE SCALE GENOMIC DNA]</scope>
    <source>
        <strain evidence="2">V24Sta</strain>
    </source>
</reference>
<evidence type="ECO:0000313" key="2">
    <source>
        <dbReference type="EMBL" id="ACB40666.1"/>
    </source>
</evidence>
<dbReference type="PANTHER" id="PTHR43591:SF110">
    <property type="entry name" value="RHODANESE DOMAIN-CONTAINING PROTEIN"/>
    <property type="match status" value="1"/>
</dbReference>
<dbReference type="AlphaFoldDB" id="B1YAW6"/>
<dbReference type="CDD" id="cd02440">
    <property type="entry name" value="AdoMet_MTases"/>
    <property type="match status" value="1"/>
</dbReference>
<proteinExistence type="predicted"/>
<dbReference type="PANTHER" id="PTHR43591">
    <property type="entry name" value="METHYLTRANSFERASE"/>
    <property type="match status" value="1"/>
</dbReference>
<dbReference type="HOGENOM" id="CLU_069129_1_2_2"/>
<keyword evidence="2" id="KW-0489">Methyltransferase</keyword>
<sequence>MSWVDRFFDDVYLDFMQHYRGEEASRAEAELVRRALGVEPGVRVLDVACGHGRHMAYMPRDSVVGVDINALYLRQAKRHGDVVQADVRNLPFRRGAFHGAYIMHSTFGMFGEEAEMEMLTWLSGVLKQGGRLLIDVANKEKIEDIYASLGEMWNFWISAGPYRVLSTAYYNPLTSRIREVRHIYRGGQYVGERTLELTLYSLGELRLLLSAVGFTVVEVYGDFNGERYDRRSDRLIVVAVKTGAVSKALREAAQWSA</sequence>
<protein>
    <submittedName>
        <fullName evidence="2">Methyltransferase type 11</fullName>
    </submittedName>
</protein>
<dbReference type="GO" id="GO:0008168">
    <property type="term" value="F:methyltransferase activity"/>
    <property type="evidence" value="ECO:0007669"/>
    <property type="project" value="UniProtKB-KW"/>
</dbReference>
<dbReference type="OrthoDB" id="1018at2157"/>
<evidence type="ECO:0000259" key="1">
    <source>
        <dbReference type="Pfam" id="PF13649"/>
    </source>
</evidence>
<name>B1YAW6_PYRNV</name>
<dbReference type="Proteomes" id="UP000001694">
    <property type="component" value="Chromosome"/>
</dbReference>
<keyword evidence="2" id="KW-0808">Transferase</keyword>
<dbReference type="InterPro" id="IPR029063">
    <property type="entry name" value="SAM-dependent_MTases_sf"/>
</dbReference>